<keyword evidence="2" id="KW-0802">TPR repeat</keyword>
<protein>
    <submittedName>
        <fullName evidence="4">Uncharacterized protein</fullName>
    </submittedName>
</protein>
<keyword evidence="3" id="KW-0472">Membrane</keyword>
<sequence>MLSGSAIYLNTIHCPFVFDDNVSIVNEKNIRMATLSFDSLKKVATQTFYTKAHFRPIVMISFALNYYIDGYHPRLYHIVNIVIHLLAGITLFFLYR</sequence>
<organism evidence="4 5">
    <name type="scientific">Candidatus Magnetoglobus multicellularis str. Araruama</name>
    <dbReference type="NCBI Taxonomy" id="890399"/>
    <lineage>
        <taxon>Bacteria</taxon>
        <taxon>Pseudomonadati</taxon>
        <taxon>Thermodesulfobacteriota</taxon>
        <taxon>Desulfobacteria</taxon>
        <taxon>Desulfobacterales</taxon>
        <taxon>Desulfobacteraceae</taxon>
        <taxon>Candidatus Magnetoglobus</taxon>
    </lineage>
</organism>
<evidence type="ECO:0000256" key="3">
    <source>
        <dbReference type="SAM" id="Phobius"/>
    </source>
</evidence>
<dbReference type="Proteomes" id="UP000189670">
    <property type="component" value="Unassembled WGS sequence"/>
</dbReference>
<evidence type="ECO:0000313" key="5">
    <source>
        <dbReference type="Proteomes" id="UP000189670"/>
    </source>
</evidence>
<dbReference type="PANTHER" id="PTHR44227">
    <property type="match status" value="1"/>
</dbReference>
<keyword evidence="1" id="KW-0677">Repeat</keyword>
<evidence type="ECO:0000256" key="1">
    <source>
        <dbReference type="ARBA" id="ARBA00022737"/>
    </source>
</evidence>
<comment type="caution">
    <text evidence="4">The sequence shown here is derived from an EMBL/GenBank/DDBJ whole genome shotgun (WGS) entry which is preliminary data.</text>
</comment>
<dbReference type="EMBL" id="ATBP01001119">
    <property type="protein sequence ID" value="ETR68012.1"/>
    <property type="molecule type" value="Genomic_DNA"/>
</dbReference>
<keyword evidence="3" id="KW-0812">Transmembrane</keyword>
<name>A0A1V1NZG8_9BACT</name>
<dbReference type="InterPro" id="IPR052346">
    <property type="entry name" value="O-mannosyl-transferase_TMTC"/>
</dbReference>
<proteinExistence type="predicted"/>
<feature type="transmembrane region" description="Helical" evidence="3">
    <location>
        <begin position="74"/>
        <end position="95"/>
    </location>
</feature>
<evidence type="ECO:0000313" key="4">
    <source>
        <dbReference type="EMBL" id="ETR68012.1"/>
    </source>
</evidence>
<evidence type="ECO:0000256" key="2">
    <source>
        <dbReference type="ARBA" id="ARBA00022803"/>
    </source>
</evidence>
<dbReference type="AlphaFoldDB" id="A0A1V1NZG8"/>
<keyword evidence="3" id="KW-1133">Transmembrane helix</keyword>
<reference evidence="5" key="1">
    <citation type="submission" date="2012-11" db="EMBL/GenBank/DDBJ databases">
        <authorList>
            <person name="Lucero-Rivera Y.E."/>
            <person name="Tovar-Ramirez D."/>
        </authorList>
    </citation>
    <scope>NUCLEOTIDE SEQUENCE [LARGE SCALE GENOMIC DNA]</scope>
    <source>
        <strain evidence="5">Araruama</strain>
    </source>
</reference>
<dbReference type="PANTHER" id="PTHR44227:SF3">
    <property type="entry name" value="PROTEIN O-MANNOSYL-TRANSFERASE TMTC4"/>
    <property type="match status" value="1"/>
</dbReference>
<accession>A0A1V1NZG8</accession>
<gene>
    <name evidence="4" type="ORF">OMM_10965</name>
</gene>